<dbReference type="EMBL" id="KZ308465">
    <property type="protein sequence ID" value="KAG8230100.1"/>
    <property type="molecule type" value="Genomic_DNA"/>
</dbReference>
<feature type="transmembrane region" description="Helical" evidence="1">
    <location>
        <begin position="73"/>
        <end position="96"/>
    </location>
</feature>
<sequence>MDEQSNCRKAIVYFAVSFRRLCLVTVSLPLFGLLFCFVTACIFQQDDIHETYCRVYNIIPSISSITGVSPQRYLWRICIAFHIGPRLIIASVYYTYYLSLLPAVIKSQHASYKKLMIICYWLNILEIASLCGVTYVSNRENYPVHEKIFIVFMIGSLSHMLATIKVFKMARQTMTEEESRSYAIKKGLFITSIVSTMGLLVFFLKHRLLCHDLAFSWFSLCEYVIASANMAFHVTVVLDFPTEELMVGRGFFKPVEHVKNVHEMTENESCPASTVVASTDIKTVPNLKKKE</sequence>
<feature type="transmembrane region" description="Helical" evidence="1">
    <location>
        <begin position="21"/>
        <end position="45"/>
    </location>
</feature>
<keyword evidence="1" id="KW-1133">Transmembrane helix</keyword>
<organism evidence="3 4">
    <name type="scientific">Ladona fulva</name>
    <name type="common">Scarce chaser dragonfly</name>
    <name type="synonym">Libellula fulva</name>
    <dbReference type="NCBI Taxonomy" id="123851"/>
    <lineage>
        <taxon>Eukaryota</taxon>
        <taxon>Metazoa</taxon>
        <taxon>Ecdysozoa</taxon>
        <taxon>Arthropoda</taxon>
        <taxon>Hexapoda</taxon>
        <taxon>Insecta</taxon>
        <taxon>Pterygota</taxon>
        <taxon>Palaeoptera</taxon>
        <taxon>Odonata</taxon>
        <taxon>Epiprocta</taxon>
        <taxon>Anisoptera</taxon>
        <taxon>Libelluloidea</taxon>
        <taxon>Libellulidae</taxon>
        <taxon>Ladona</taxon>
    </lineage>
</organism>
<dbReference type="OrthoDB" id="68581at2759"/>
<feature type="transmembrane region" description="Helical" evidence="1">
    <location>
        <begin position="187"/>
        <end position="204"/>
    </location>
</feature>
<feature type="transmembrane region" description="Helical" evidence="1">
    <location>
        <begin position="117"/>
        <end position="136"/>
    </location>
</feature>
<accession>A0A8K0KAD2</accession>
<dbReference type="Proteomes" id="UP000792457">
    <property type="component" value="Unassembled WGS sequence"/>
</dbReference>
<dbReference type="InterPro" id="IPR019402">
    <property type="entry name" value="CWH43_N"/>
</dbReference>
<dbReference type="GO" id="GO:0000139">
    <property type="term" value="C:Golgi membrane"/>
    <property type="evidence" value="ECO:0007669"/>
    <property type="project" value="InterPro"/>
</dbReference>
<dbReference type="PANTHER" id="PTHR12892:SF17">
    <property type="entry name" value="POST-GPI ATTACHMENT TO PROTEINS FACTOR 2-LIKE"/>
    <property type="match status" value="1"/>
</dbReference>
<gene>
    <name evidence="3" type="ORF">J437_LFUL007644</name>
</gene>
<comment type="caution">
    <text evidence="3">The sequence shown here is derived from an EMBL/GenBank/DDBJ whole genome shotgun (WGS) entry which is preliminary data.</text>
</comment>
<dbReference type="InterPro" id="IPR039545">
    <property type="entry name" value="PGAP2"/>
</dbReference>
<name>A0A8K0KAD2_LADFU</name>
<evidence type="ECO:0000259" key="2">
    <source>
        <dbReference type="Pfam" id="PF10277"/>
    </source>
</evidence>
<dbReference type="GO" id="GO:0006506">
    <property type="term" value="P:GPI anchor biosynthetic process"/>
    <property type="evidence" value="ECO:0007669"/>
    <property type="project" value="TreeGrafter"/>
</dbReference>
<evidence type="ECO:0000313" key="4">
    <source>
        <dbReference type="Proteomes" id="UP000792457"/>
    </source>
</evidence>
<evidence type="ECO:0000313" key="3">
    <source>
        <dbReference type="EMBL" id="KAG8230100.1"/>
    </source>
</evidence>
<reference evidence="3" key="2">
    <citation type="submission" date="2017-10" db="EMBL/GenBank/DDBJ databases">
        <title>Ladona fulva Genome sequencing and assembly.</title>
        <authorList>
            <person name="Murali S."/>
            <person name="Richards S."/>
            <person name="Bandaranaike D."/>
            <person name="Bellair M."/>
            <person name="Blankenburg K."/>
            <person name="Chao H."/>
            <person name="Dinh H."/>
            <person name="Doddapaneni H."/>
            <person name="Dugan-Rocha S."/>
            <person name="Elkadiri S."/>
            <person name="Gnanaolivu R."/>
            <person name="Hernandez B."/>
            <person name="Skinner E."/>
            <person name="Javaid M."/>
            <person name="Lee S."/>
            <person name="Li M."/>
            <person name="Ming W."/>
            <person name="Munidasa M."/>
            <person name="Muniz J."/>
            <person name="Nguyen L."/>
            <person name="Hughes D."/>
            <person name="Osuji N."/>
            <person name="Pu L.-L."/>
            <person name="Puazo M."/>
            <person name="Qu C."/>
            <person name="Quiroz J."/>
            <person name="Raj R."/>
            <person name="Weissenberger G."/>
            <person name="Xin Y."/>
            <person name="Zou X."/>
            <person name="Han Y."/>
            <person name="Worley K."/>
            <person name="Muzny D."/>
            <person name="Gibbs R."/>
        </authorList>
    </citation>
    <scope>NUCLEOTIDE SEQUENCE</scope>
    <source>
        <strain evidence="3">Sampled in the wild</strain>
    </source>
</reference>
<keyword evidence="1" id="KW-0472">Membrane</keyword>
<keyword evidence="1" id="KW-0812">Transmembrane</keyword>
<feature type="transmembrane region" description="Helical" evidence="1">
    <location>
        <begin position="216"/>
        <end position="240"/>
    </location>
</feature>
<feature type="domain" description="CWH43-like N-terminal" evidence="2">
    <location>
        <begin position="18"/>
        <end position="242"/>
    </location>
</feature>
<protein>
    <recommendedName>
        <fullName evidence="2">CWH43-like N-terminal domain-containing protein</fullName>
    </recommendedName>
</protein>
<feature type="transmembrane region" description="Helical" evidence="1">
    <location>
        <begin position="148"/>
        <end position="167"/>
    </location>
</feature>
<keyword evidence="4" id="KW-1185">Reference proteome</keyword>
<reference evidence="3" key="1">
    <citation type="submission" date="2013-04" db="EMBL/GenBank/DDBJ databases">
        <authorList>
            <person name="Qu J."/>
            <person name="Murali S.C."/>
            <person name="Bandaranaike D."/>
            <person name="Bellair M."/>
            <person name="Blankenburg K."/>
            <person name="Chao H."/>
            <person name="Dinh H."/>
            <person name="Doddapaneni H."/>
            <person name="Downs B."/>
            <person name="Dugan-Rocha S."/>
            <person name="Elkadiri S."/>
            <person name="Gnanaolivu R.D."/>
            <person name="Hernandez B."/>
            <person name="Javaid M."/>
            <person name="Jayaseelan J.C."/>
            <person name="Lee S."/>
            <person name="Li M."/>
            <person name="Ming W."/>
            <person name="Munidasa M."/>
            <person name="Muniz J."/>
            <person name="Nguyen L."/>
            <person name="Ongeri F."/>
            <person name="Osuji N."/>
            <person name="Pu L.-L."/>
            <person name="Puazo M."/>
            <person name="Qu C."/>
            <person name="Quiroz J."/>
            <person name="Raj R."/>
            <person name="Weissenberger G."/>
            <person name="Xin Y."/>
            <person name="Zou X."/>
            <person name="Han Y."/>
            <person name="Richards S."/>
            <person name="Worley K."/>
            <person name="Muzny D."/>
            <person name="Gibbs R."/>
        </authorList>
    </citation>
    <scope>NUCLEOTIDE SEQUENCE</scope>
    <source>
        <strain evidence="3">Sampled in the wild</strain>
    </source>
</reference>
<dbReference type="PANTHER" id="PTHR12892">
    <property type="entry name" value="FGF RECEPTOR ACTIVATING PROTEIN 1"/>
    <property type="match status" value="1"/>
</dbReference>
<dbReference type="AlphaFoldDB" id="A0A8K0KAD2"/>
<dbReference type="GO" id="GO:0005789">
    <property type="term" value="C:endoplasmic reticulum membrane"/>
    <property type="evidence" value="ECO:0007669"/>
    <property type="project" value="TreeGrafter"/>
</dbReference>
<dbReference type="Pfam" id="PF10277">
    <property type="entry name" value="Frag1"/>
    <property type="match status" value="1"/>
</dbReference>
<proteinExistence type="predicted"/>
<evidence type="ECO:0000256" key="1">
    <source>
        <dbReference type="SAM" id="Phobius"/>
    </source>
</evidence>